<proteinExistence type="predicted"/>
<dbReference type="GeneID" id="25909331"/>
<reference evidence="2 3" key="1">
    <citation type="submission" date="2011-02" db="EMBL/GenBank/DDBJ databases">
        <title>The Genome Sequence of Sphaeroforma arctica JP610.</title>
        <authorList>
            <consortium name="The Broad Institute Genome Sequencing Platform"/>
            <person name="Russ C."/>
            <person name="Cuomo C."/>
            <person name="Young S.K."/>
            <person name="Zeng Q."/>
            <person name="Gargeya S."/>
            <person name="Alvarado L."/>
            <person name="Berlin A."/>
            <person name="Chapman S.B."/>
            <person name="Chen Z."/>
            <person name="Freedman E."/>
            <person name="Gellesch M."/>
            <person name="Goldberg J."/>
            <person name="Griggs A."/>
            <person name="Gujja S."/>
            <person name="Heilman E."/>
            <person name="Heiman D."/>
            <person name="Howarth C."/>
            <person name="Mehta T."/>
            <person name="Neiman D."/>
            <person name="Pearson M."/>
            <person name="Roberts A."/>
            <person name="Saif S."/>
            <person name="Shea T."/>
            <person name="Shenoy N."/>
            <person name="Sisk P."/>
            <person name="Stolte C."/>
            <person name="Sykes S."/>
            <person name="White J."/>
            <person name="Yandava C."/>
            <person name="Burger G."/>
            <person name="Gray M.W."/>
            <person name="Holland P.W.H."/>
            <person name="King N."/>
            <person name="Lang F.B.F."/>
            <person name="Roger A.J."/>
            <person name="Ruiz-Trillo I."/>
            <person name="Haas B."/>
            <person name="Nusbaum C."/>
            <person name="Birren B."/>
        </authorList>
    </citation>
    <scope>NUCLEOTIDE SEQUENCE [LARGE SCALE GENOMIC DNA]</scope>
    <source>
        <strain evidence="2 3">JP610</strain>
    </source>
</reference>
<dbReference type="EMBL" id="KQ242431">
    <property type="protein sequence ID" value="KNC78746.1"/>
    <property type="molecule type" value="Genomic_DNA"/>
</dbReference>
<name>A0A0L0FQC8_9EUKA</name>
<dbReference type="AlphaFoldDB" id="A0A0L0FQC8"/>
<feature type="region of interest" description="Disordered" evidence="1">
    <location>
        <begin position="14"/>
        <end position="44"/>
    </location>
</feature>
<evidence type="ECO:0000256" key="1">
    <source>
        <dbReference type="SAM" id="MobiDB-lite"/>
    </source>
</evidence>
<feature type="non-terminal residue" evidence="2">
    <location>
        <position position="72"/>
    </location>
</feature>
<dbReference type="Proteomes" id="UP000054560">
    <property type="component" value="Unassembled WGS sequence"/>
</dbReference>
<accession>A0A0L0FQC8</accession>
<keyword evidence="3" id="KW-1185">Reference proteome</keyword>
<gene>
    <name evidence="2" type="ORF">SARC_08827</name>
</gene>
<organism evidence="2 3">
    <name type="scientific">Sphaeroforma arctica JP610</name>
    <dbReference type="NCBI Taxonomy" id="667725"/>
    <lineage>
        <taxon>Eukaryota</taxon>
        <taxon>Ichthyosporea</taxon>
        <taxon>Ichthyophonida</taxon>
        <taxon>Sphaeroforma</taxon>
    </lineage>
</organism>
<sequence>MGFLKRAFKNKLNLDDKRHNSSSGSDSSGDEAPKCKKGQDGIPACGDCTTHVTPTTCIDSTGRIILTYSQEH</sequence>
<evidence type="ECO:0000313" key="2">
    <source>
        <dbReference type="EMBL" id="KNC78746.1"/>
    </source>
</evidence>
<evidence type="ECO:0000313" key="3">
    <source>
        <dbReference type="Proteomes" id="UP000054560"/>
    </source>
</evidence>
<dbReference type="RefSeq" id="XP_014152648.1">
    <property type="nucleotide sequence ID" value="XM_014297173.1"/>
</dbReference>
<protein>
    <submittedName>
        <fullName evidence="2">Uncharacterized protein</fullName>
    </submittedName>
</protein>